<dbReference type="Proteomes" id="UP001240639">
    <property type="component" value="Unassembled WGS sequence"/>
</dbReference>
<dbReference type="RefSeq" id="WP_305931556.1">
    <property type="nucleotide sequence ID" value="NZ_JAVAIM010000001.1"/>
</dbReference>
<keyword evidence="4" id="KW-1185">Reference proteome</keyword>
<dbReference type="InterPro" id="IPR004919">
    <property type="entry name" value="GmrSD_N"/>
</dbReference>
<protein>
    <submittedName>
        <fullName evidence="3">DUF262 domain-containing HNH endonuclease family protein</fullName>
    </submittedName>
</protein>
<reference evidence="3 4" key="1">
    <citation type="submission" date="2023-08" db="EMBL/GenBank/DDBJ databases">
        <title>genomic of G39.</title>
        <authorList>
            <person name="Wang Y."/>
        </authorList>
    </citation>
    <scope>NUCLEOTIDE SEQUENCE [LARGE SCALE GENOMIC DNA]</scope>
    <source>
        <strain evidence="3 4">G39</strain>
    </source>
</reference>
<dbReference type="GO" id="GO:0004519">
    <property type="term" value="F:endonuclease activity"/>
    <property type="evidence" value="ECO:0007669"/>
    <property type="project" value="UniProtKB-KW"/>
</dbReference>
<evidence type="ECO:0000259" key="1">
    <source>
        <dbReference type="Pfam" id="PF03235"/>
    </source>
</evidence>
<keyword evidence="3" id="KW-0378">Hydrolase</keyword>
<comment type="caution">
    <text evidence="3">The sequence shown here is derived from an EMBL/GenBank/DDBJ whole genome shotgun (WGS) entry which is preliminary data.</text>
</comment>
<feature type="domain" description="GmrSD restriction endonucleases N-terminal" evidence="1">
    <location>
        <begin position="9"/>
        <end position="262"/>
    </location>
</feature>
<dbReference type="Pfam" id="PF07510">
    <property type="entry name" value="GmrSD_C"/>
    <property type="match status" value="1"/>
</dbReference>
<dbReference type="EMBL" id="JAVAIM010000001">
    <property type="protein sequence ID" value="MDP4574109.1"/>
    <property type="molecule type" value="Genomic_DNA"/>
</dbReference>
<proteinExistence type="predicted"/>
<dbReference type="Pfam" id="PF03235">
    <property type="entry name" value="GmrSD_N"/>
    <property type="match status" value="1"/>
</dbReference>
<gene>
    <name evidence="3" type="ORF">Q9K02_03010</name>
</gene>
<name>A0ABT9HLS9_9SPHN</name>
<accession>A0ABT9HLS9</accession>
<sequence>MQPTYIPVSTLFGAQTRHTVPLFQRPYVWNKEDQWEPLWEDISGLLERLEARKNEESVASHFLGTIVLDQASNPTGSLPRREVIDGQQRLTTLQIVLKAAEHAMRSQEAVCGAHSEDGEGEQAEAEDQESFVKALSVAYRQIAMLTENPAYSEDVERYKVWPTNEDRQQFRAVMDASFDQEGLDSDCRMVAAYEYFRQQFEAYLSASGEALRAQRFAAALKDYLKVIVLDLDPSDEPQAIFETLNAHGTPLLPADLMKNWLLWEAARQQAPADEFYTKYWKPFDSDHDYWRERVGTGHAARARVDTFLQNWLTVQIVEAVPAKHLYDRFLRYTRRQSDRSADHEIDLQALMSGIRHYADLYERIDKPSGSGRFDKFLQRLKVMDVVVYHPLLLLVMDRVGTDEKILGSAAEILETFLVRRMVCGYQTRGYNTLSLRLLAAIKDCGDYRLIPEIFRTELIEKQGSDSWACPSDKEFREQWTTRRFYGGLRRDRVLMILQAIEEDYQRAATLAEPIVAFDWDKLQVEHIMPRKWAEHWELPSHVSAEDRDYIVHGIGNLTLISGKLNPSLSNASWLPTENSSKGKRDGLAEHSLLHLNKRLLTSAGDVWNEEKIRERADALCDSAARIWSV</sequence>
<feature type="domain" description="GmrSD restriction endonucleases C-terminal" evidence="2">
    <location>
        <begin position="470"/>
        <end position="620"/>
    </location>
</feature>
<organism evidence="3 4">
    <name type="scientific">Qipengyuania profundimaris</name>
    <dbReference type="NCBI Taxonomy" id="3067652"/>
    <lineage>
        <taxon>Bacteria</taxon>
        <taxon>Pseudomonadati</taxon>
        <taxon>Pseudomonadota</taxon>
        <taxon>Alphaproteobacteria</taxon>
        <taxon>Sphingomonadales</taxon>
        <taxon>Erythrobacteraceae</taxon>
        <taxon>Qipengyuania</taxon>
    </lineage>
</organism>
<dbReference type="PANTHER" id="PTHR35149:SF1">
    <property type="entry name" value="DUF5655 DOMAIN-CONTAINING PROTEIN"/>
    <property type="match status" value="1"/>
</dbReference>
<evidence type="ECO:0000259" key="2">
    <source>
        <dbReference type="Pfam" id="PF07510"/>
    </source>
</evidence>
<evidence type="ECO:0000313" key="3">
    <source>
        <dbReference type="EMBL" id="MDP4574109.1"/>
    </source>
</evidence>
<keyword evidence="3" id="KW-0540">Nuclease</keyword>
<evidence type="ECO:0000313" key="4">
    <source>
        <dbReference type="Proteomes" id="UP001240639"/>
    </source>
</evidence>
<keyword evidence="3" id="KW-0255">Endonuclease</keyword>
<dbReference type="InterPro" id="IPR011089">
    <property type="entry name" value="GmrSD_C"/>
</dbReference>
<dbReference type="PANTHER" id="PTHR35149">
    <property type="entry name" value="SLL5132 PROTEIN"/>
    <property type="match status" value="1"/>
</dbReference>